<dbReference type="SMART" id="SM00822">
    <property type="entry name" value="PKS_KR"/>
    <property type="match status" value="1"/>
</dbReference>
<dbReference type="EMBL" id="JAVLVT010000001">
    <property type="protein sequence ID" value="MDS1269232.1"/>
    <property type="molecule type" value="Genomic_DNA"/>
</dbReference>
<evidence type="ECO:0000313" key="4">
    <source>
        <dbReference type="EMBL" id="MDS1269232.1"/>
    </source>
</evidence>
<name>A0ABU2H1Q1_9ACTN</name>
<dbReference type="PANTHER" id="PTHR43639:SF1">
    <property type="entry name" value="SHORT-CHAIN DEHYDROGENASE_REDUCTASE FAMILY PROTEIN"/>
    <property type="match status" value="1"/>
</dbReference>
<evidence type="ECO:0000256" key="1">
    <source>
        <dbReference type="ARBA" id="ARBA00006484"/>
    </source>
</evidence>
<dbReference type="PRINTS" id="PR00081">
    <property type="entry name" value="GDHRDH"/>
</dbReference>
<dbReference type="InterPro" id="IPR036291">
    <property type="entry name" value="NAD(P)-bd_dom_sf"/>
</dbReference>
<accession>A0ABU2H1Q1</accession>
<gene>
    <name evidence="4" type="ORF">RIF23_02855</name>
</gene>
<proteinExistence type="inferred from homology"/>
<protein>
    <submittedName>
        <fullName evidence="4">SDR family oxidoreductase</fullName>
    </submittedName>
</protein>
<dbReference type="SUPFAM" id="SSF51735">
    <property type="entry name" value="NAD(P)-binding Rossmann-fold domains"/>
    <property type="match status" value="1"/>
</dbReference>
<sequence length="293" mass="30500">MYHDFSNRVAVVTGGGRGVGRVIAHRLVASGAHVIVNYCHDRASAEDTVEQLTEQGPGQAHLVRASVARHDEVADMFEQVREWYGRVDVLVNNAASGAFRPLGRLRERDWNRALDTNVKGALWCSQHAVPLMPAADTEPGGAIVNLSSTGAQAAMADYACVGTAKAATEALTRYLALEYGRLGVRANTASAGPIDGETLRRLPAAATMLDRARDITPLGRLGTADDLAHVVLFLASPAARWITGQTLVADGGLTVAGPFAGAATANSPEVARAPAAGTPGAADRVDVHVAVGG</sequence>
<reference evidence="5" key="1">
    <citation type="submission" date="2023-07" db="EMBL/GenBank/DDBJ databases">
        <title>Novel species in the genus Lipingzhangella isolated from Sambhar Salt Lake.</title>
        <authorList>
            <person name="Jiya N."/>
            <person name="Kajale S."/>
            <person name="Sharma A."/>
        </authorList>
    </citation>
    <scope>NUCLEOTIDE SEQUENCE [LARGE SCALE GENOMIC DNA]</scope>
    <source>
        <strain evidence="5">LS1_29</strain>
    </source>
</reference>
<feature type="domain" description="Ketoreductase" evidence="3">
    <location>
        <begin position="8"/>
        <end position="197"/>
    </location>
</feature>
<comment type="caution">
    <text evidence="4">The sequence shown here is derived from an EMBL/GenBank/DDBJ whole genome shotgun (WGS) entry which is preliminary data.</text>
</comment>
<dbReference type="PRINTS" id="PR00080">
    <property type="entry name" value="SDRFAMILY"/>
</dbReference>
<evidence type="ECO:0000313" key="5">
    <source>
        <dbReference type="Proteomes" id="UP001250214"/>
    </source>
</evidence>
<dbReference type="Gene3D" id="3.40.50.720">
    <property type="entry name" value="NAD(P)-binding Rossmann-like Domain"/>
    <property type="match status" value="1"/>
</dbReference>
<dbReference type="InterPro" id="IPR002347">
    <property type="entry name" value="SDR_fam"/>
</dbReference>
<dbReference type="PANTHER" id="PTHR43639">
    <property type="entry name" value="OXIDOREDUCTASE, SHORT-CHAIN DEHYDROGENASE/REDUCTASE FAMILY (AFU_ORTHOLOGUE AFUA_5G02870)"/>
    <property type="match status" value="1"/>
</dbReference>
<dbReference type="InterPro" id="IPR057326">
    <property type="entry name" value="KR_dom"/>
</dbReference>
<evidence type="ECO:0000259" key="3">
    <source>
        <dbReference type="SMART" id="SM00822"/>
    </source>
</evidence>
<keyword evidence="5" id="KW-1185">Reference proteome</keyword>
<evidence type="ECO:0000256" key="2">
    <source>
        <dbReference type="ARBA" id="ARBA00023002"/>
    </source>
</evidence>
<dbReference type="RefSeq" id="WP_310910729.1">
    <property type="nucleotide sequence ID" value="NZ_JAVLVT010000001.1"/>
</dbReference>
<comment type="similarity">
    <text evidence="1">Belongs to the short-chain dehydrogenases/reductases (SDR) family.</text>
</comment>
<keyword evidence="2" id="KW-0560">Oxidoreductase</keyword>
<dbReference type="Pfam" id="PF13561">
    <property type="entry name" value="adh_short_C2"/>
    <property type="match status" value="1"/>
</dbReference>
<organism evidence="4 5">
    <name type="scientific">Lipingzhangella rawalii</name>
    <dbReference type="NCBI Taxonomy" id="2055835"/>
    <lineage>
        <taxon>Bacteria</taxon>
        <taxon>Bacillati</taxon>
        <taxon>Actinomycetota</taxon>
        <taxon>Actinomycetes</taxon>
        <taxon>Streptosporangiales</taxon>
        <taxon>Nocardiopsidaceae</taxon>
        <taxon>Lipingzhangella</taxon>
    </lineage>
</organism>
<dbReference type="Proteomes" id="UP001250214">
    <property type="component" value="Unassembled WGS sequence"/>
</dbReference>